<evidence type="ECO:0000313" key="1">
    <source>
        <dbReference type="EMBL" id="KAI4831522.1"/>
    </source>
</evidence>
<proteinExistence type="predicted"/>
<keyword evidence="2" id="KW-1185">Reference proteome</keyword>
<dbReference type="EMBL" id="CM043786">
    <property type="protein sequence ID" value="KAI4831522.1"/>
    <property type="molecule type" value="Genomic_DNA"/>
</dbReference>
<name>A0ACB9XWL8_CHAAC</name>
<organism evidence="1 2">
    <name type="scientific">Chaenocephalus aceratus</name>
    <name type="common">Blackfin icefish</name>
    <name type="synonym">Chaenichthys aceratus</name>
    <dbReference type="NCBI Taxonomy" id="36190"/>
    <lineage>
        <taxon>Eukaryota</taxon>
        <taxon>Metazoa</taxon>
        <taxon>Chordata</taxon>
        <taxon>Craniata</taxon>
        <taxon>Vertebrata</taxon>
        <taxon>Euteleostomi</taxon>
        <taxon>Actinopterygii</taxon>
        <taxon>Neopterygii</taxon>
        <taxon>Teleostei</taxon>
        <taxon>Neoteleostei</taxon>
        <taxon>Acanthomorphata</taxon>
        <taxon>Eupercaria</taxon>
        <taxon>Perciformes</taxon>
        <taxon>Notothenioidei</taxon>
        <taxon>Channichthyidae</taxon>
        <taxon>Chaenocephalus</taxon>
    </lineage>
</organism>
<dbReference type="Proteomes" id="UP001057452">
    <property type="component" value="Chromosome 2"/>
</dbReference>
<sequence length="155" mass="17865">MQPETIYQHTAMLMWDWSQVRMHLQWKTHAYDALFGQLDRKLTYPNTERLFPEFTNPFCFSPSSQLDFEHPIQMMVSVLPKQLEKAGSCSRNVGACGRLPNQSQDRQRKEGKLFSPSFPPTMHLSASDLQQIALCNLRRLVRVKQLKGAIQVGTV</sequence>
<comment type="caution">
    <text evidence="1">The sequence shown here is derived from an EMBL/GenBank/DDBJ whole genome shotgun (WGS) entry which is preliminary data.</text>
</comment>
<protein>
    <submittedName>
        <fullName evidence="1">Uncharacterized protein</fullName>
    </submittedName>
</protein>
<reference evidence="1" key="1">
    <citation type="submission" date="2022-05" db="EMBL/GenBank/DDBJ databases">
        <title>Chromosome-level genome of Chaenocephalus aceratus.</title>
        <authorList>
            <person name="Park H."/>
        </authorList>
    </citation>
    <scope>NUCLEOTIDE SEQUENCE</scope>
    <source>
        <strain evidence="1">KU_202001</strain>
    </source>
</reference>
<accession>A0ACB9XWL8</accession>
<evidence type="ECO:0000313" key="2">
    <source>
        <dbReference type="Proteomes" id="UP001057452"/>
    </source>
</evidence>
<gene>
    <name evidence="1" type="ORF">KUCAC02_001061</name>
</gene>